<dbReference type="Pfam" id="PF00557">
    <property type="entry name" value="Peptidase_M24"/>
    <property type="match status" value="1"/>
</dbReference>
<organism evidence="3 4">
    <name type="scientific">Epichloe festucae (strain Fl1)</name>
    <dbReference type="NCBI Taxonomy" id="877507"/>
    <lineage>
        <taxon>Eukaryota</taxon>
        <taxon>Fungi</taxon>
        <taxon>Dikarya</taxon>
        <taxon>Ascomycota</taxon>
        <taxon>Pezizomycotina</taxon>
        <taxon>Sordariomycetes</taxon>
        <taxon>Hypocreomycetidae</taxon>
        <taxon>Hypocreales</taxon>
        <taxon>Clavicipitaceae</taxon>
        <taxon>Epichloe</taxon>
    </lineage>
</organism>
<dbReference type="PANTHER" id="PTHR46112">
    <property type="entry name" value="AMINOPEPTIDASE"/>
    <property type="match status" value="1"/>
</dbReference>
<sequence length="847" mass="93673">MVQHLVVSDFTTTSYPGCFHHQQRRAIRQRRASQGSEKEKSNAYSILLSKMRYEDWDILLFPHDCKVPLKEFKVACHVVPDPESRQLGCPSALPTLCCFVPSLPPGSPFQVSIHSWTAPVVSQAAQAYSQFPESMKFEARLLIDGRLVASTTLGTKSAWPHIIAQAWAFSATTELEPLKFPGFREELLQQDWWVPADDLGRIKVVLSEGFPRDSVTTPFERIKNIVAFSFQHAPQDILESSAIAWPNASMWRRAPYTAQMEVPTLQGDDSESHAHSPRRQPSASGQPMNHFGNFANATTIIGNRRATHPNCGTVTYPGFRNPDLFTSAPYFDYWNNMGLGMAGNLMRNGITSRIDRISSSDTSMPDYIPVGQGSQYLDEQITGNLPHDGEKQTANLKVPTNTPTAADMGGCEKEAVGYPIITHNTSLPDFADMLTNSLLNQPIPIHLQRTASRVPCADVKSRKENRVQTHAVPAVPASATGNPAAVNYHEHQEMRRVSQQMIIPSGSSLPIGNVDAQKEDLDRCDGTAQCSASMMSNKSNVIKMCSNTEGGNETTRMMSDKGMKRSRNFTPASSRVKDDEDEPRRASPRIRLTPLVEDDLTSTSCALLVTPRTMSGPSSAISDEAARASYLRDAESKAVQLFEAIEEQLVRPGVSEKDVSEEIYDLGFNLFGVKTHWHKRVVRSGPNTLCPFEENPPDRVIQADDILVVDLGPVFEAWEADFGRTFVLGNDAAKTKLRDALEPMWNKVKGAYDANPGMSGEELYDIAVQSAEADGWGFGAPIAGHIVGSFPHERIPRDKIALYITRGNDKSMECSGGDGLRRHWILEIHLRDPDGRFGGFFEQLLTA</sequence>
<evidence type="ECO:0000256" key="1">
    <source>
        <dbReference type="SAM" id="MobiDB-lite"/>
    </source>
</evidence>
<dbReference type="SUPFAM" id="SSF55920">
    <property type="entry name" value="Creatinase/aminopeptidase"/>
    <property type="match status" value="1"/>
</dbReference>
<feature type="region of interest" description="Disordered" evidence="1">
    <location>
        <begin position="266"/>
        <end position="289"/>
    </location>
</feature>
<keyword evidence="4" id="KW-1185">Reference proteome</keyword>
<name>A0A7U3SMT0_EPIFF</name>
<feature type="compositionally biased region" description="Polar residues" evidence="1">
    <location>
        <begin position="547"/>
        <end position="557"/>
    </location>
</feature>
<dbReference type="AlphaFoldDB" id="A0A7U3SMT0"/>
<evidence type="ECO:0000313" key="4">
    <source>
        <dbReference type="Proteomes" id="UP000594364"/>
    </source>
</evidence>
<feature type="compositionally biased region" description="Basic and acidic residues" evidence="1">
    <location>
        <begin position="575"/>
        <end position="585"/>
    </location>
</feature>
<dbReference type="InterPro" id="IPR000994">
    <property type="entry name" value="Pept_M24"/>
</dbReference>
<proteinExistence type="predicted"/>
<dbReference type="InterPro" id="IPR036005">
    <property type="entry name" value="Creatinase/aminopeptidase-like"/>
</dbReference>
<accession>A0A7U3SMT0</accession>
<feature type="region of interest" description="Disordered" evidence="1">
    <location>
        <begin position="547"/>
        <end position="587"/>
    </location>
</feature>
<evidence type="ECO:0000313" key="3">
    <source>
        <dbReference type="EMBL" id="QPH15870.1"/>
    </source>
</evidence>
<dbReference type="PANTHER" id="PTHR46112:SF2">
    <property type="entry name" value="XAA-PRO AMINOPEPTIDASE P-RELATED"/>
    <property type="match status" value="1"/>
</dbReference>
<reference evidence="3 4" key="1">
    <citation type="journal article" date="2018" name="PLoS Genet.">
        <title>Repeat elements organise 3D genome structure and mediate transcription in the filamentous fungus Epichloe festucae.</title>
        <authorList>
            <person name="Winter D.J."/>
            <person name="Ganley A.R.D."/>
            <person name="Young C.A."/>
            <person name="Liachko I."/>
            <person name="Schardl C.L."/>
            <person name="Dupont P.Y."/>
            <person name="Berry D."/>
            <person name="Ram A."/>
            <person name="Scott B."/>
            <person name="Cox M.P."/>
        </authorList>
    </citation>
    <scope>NUCLEOTIDE SEQUENCE [LARGE SCALE GENOMIC DNA]</scope>
    <source>
        <strain evidence="3 4">Fl1</strain>
    </source>
</reference>
<dbReference type="EMBL" id="CP031390">
    <property type="protein sequence ID" value="QPH15870.1"/>
    <property type="molecule type" value="Genomic_DNA"/>
</dbReference>
<protein>
    <recommendedName>
        <fullName evidence="2">Peptidase M24 domain-containing protein</fullName>
    </recommendedName>
</protein>
<dbReference type="Gene3D" id="3.90.230.10">
    <property type="entry name" value="Creatinase/methionine aminopeptidase superfamily"/>
    <property type="match status" value="1"/>
</dbReference>
<gene>
    <name evidence="3" type="ORF">C2857_000384</name>
</gene>
<dbReference type="Proteomes" id="UP000594364">
    <property type="component" value="Chromosome 6"/>
</dbReference>
<dbReference type="InterPro" id="IPR050659">
    <property type="entry name" value="Peptidase_M24B"/>
</dbReference>
<evidence type="ECO:0000259" key="2">
    <source>
        <dbReference type="Pfam" id="PF00557"/>
    </source>
</evidence>
<feature type="domain" description="Peptidase M24" evidence="2">
    <location>
        <begin position="631"/>
        <end position="796"/>
    </location>
</feature>
<dbReference type="CDD" id="cd01066">
    <property type="entry name" value="APP_MetAP"/>
    <property type="match status" value="1"/>
</dbReference>
<dbReference type="OrthoDB" id="5417628at2759"/>